<keyword evidence="5" id="KW-1185">Reference proteome</keyword>
<dbReference type="InterPro" id="IPR036770">
    <property type="entry name" value="Ankyrin_rpt-contain_sf"/>
</dbReference>
<proteinExistence type="predicted"/>
<sequence>MNRQQSESSTKGVIHRQSSELSLKGGILRQQSESSLARHAESVELLKAASASFPMFTVLGEDLLKMTSVRPHEALRADGVVTEFDPALGKAAFVSHEWVGKRHPDPDMRQFRVLQDALRNVLSGEARVMVDMPTELSIGLSKAAESTCALAHADRIFFWYDYFSCPQLEGQESPGVPTEKSALRDAVNSIPAYIAQSDLFLALCPVLTSREKQSLLSHSTWSNRGWCRVELAVRKLSSKVPDCILVKSPVHLEMKVETSVKSAGEGVFTVESDRAAIAPVLNNFFKSKLSSLLKGGDFPKYRLLLNQQRARLRGLHVQSVEDLVPSFDDTGSPGCNYTNRFLHQNGFQHLNECDAAGWTPICYAAVKGDPTLVEALLDARANPNDTTRKPRMDADIGKRTPVLCISIKFQNLKVAELLIRRRAAINVKNNFLPPLHFAAFTNNPEAVKTLCRHRADLGIKNSFGLSAWHSAAMSSSDTGWDALDELLAQHDGPPDPADQPLFTCAINGAAPRAVARLVAARADVNRQYKPSLLEPLGAFLQIKSLLHRAGTRSMFSTWAYHHYKMTPLMTSLLFGNFEVASALLMAGASTGVKNYRSKTALDFAKDIHAPSYLLAGLQGDLMPCQLLFSGRCPEEEANTEDLFCV</sequence>
<dbReference type="AlphaFoldDB" id="A0A1Q9EB09"/>
<evidence type="ECO:0000313" key="4">
    <source>
        <dbReference type="EMBL" id="OLQ04615.1"/>
    </source>
</evidence>
<dbReference type="EMBL" id="LSRX01000205">
    <property type="protein sequence ID" value="OLQ04615.1"/>
    <property type="molecule type" value="Genomic_DNA"/>
</dbReference>
<dbReference type="Pfam" id="PF00023">
    <property type="entry name" value="Ank"/>
    <property type="match status" value="2"/>
</dbReference>
<protein>
    <submittedName>
        <fullName evidence="4">Serine/threonine-protein phosphatase 6 regulatory ankyrin repeat subunit C</fullName>
    </submittedName>
</protein>
<evidence type="ECO:0000256" key="1">
    <source>
        <dbReference type="ARBA" id="ARBA00022737"/>
    </source>
</evidence>
<reference evidence="4 5" key="1">
    <citation type="submission" date="2016-02" db="EMBL/GenBank/DDBJ databases">
        <title>Genome analysis of coral dinoflagellate symbionts highlights evolutionary adaptations to a symbiotic lifestyle.</title>
        <authorList>
            <person name="Aranda M."/>
            <person name="Li Y."/>
            <person name="Liew Y.J."/>
            <person name="Baumgarten S."/>
            <person name="Simakov O."/>
            <person name="Wilson M."/>
            <person name="Piel J."/>
            <person name="Ashoor H."/>
            <person name="Bougouffa S."/>
            <person name="Bajic V.B."/>
            <person name="Ryu T."/>
            <person name="Ravasi T."/>
            <person name="Bayer T."/>
            <person name="Micklem G."/>
            <person name="Kim H."/>
            <person name="Bhak J."/>
            <person name="Lajeunesse T.C."/>
            <person name="Voolstra C.R."/>
        </authorList>
    </citation>
    <scope>NUCLEOTIDE SEQUENCE [LARGE SCALE GENOMIC DNA]</scope>
    <source>
        <strain evidence="4 5">CCMP2467</strain>
    </source>
</reference>
<feature type="repeat" description="ANK" evidence="3">
    <location>
        <begin position="430"/>
        <end position="462"/>
    </location>
</feature>
<evidence type="ECO:0000313" key="5">
    <source>
        <dbReference type="Proteomes" id="UP000186817"/>
    </source>
</evidence>
<dbReference type="SUPFAM" id="SSF48403">
    <property type="entry name" value="Ankyrin repeat"/>
    <property type="match status" value="1"/>
</dbReference>
<keyword evidence="1" id="KW-0677">Repeat</keyword>
<dbReference type="Proteomes" id="UP000186817">
    <property type="component" value="Unassembled WGS sequence"/>
</dbReference>
<organism evidence="4 5">
    <name type="scientific">Symbiodinium microadriaticum</name>
    <name type="common">Dinoflagellate</name>
    <name type="synonym">Zooxanthella microadriatica</name>
    <dbReference type="NCBI Taxonomy" id="2951"/>
    <lineage>
        <taxon>Eukaryota</taxon>
        <taxon>Sar</taxon>
        <taxon>Alveolata</taxon>
        <taxon>Dinophyceae</taxon>
        <taxon>Suessiales</taxon>
        <taxon>Symbiodiniaceae</taxon>
        <taxon>Symbiodinium</taxon>
    </lineage>
</organism>
<dbReference type="Gene3D" id="1.25.40.20">
    <property type="entry name" value="Ankyrin repeat-containing domain"/>
    <property type="match status" value="2"/>
</dbReference>
<feature type="repeat" description="ANK" evidence="3">
    <location>
        <begin position="356"/>
        <end position="388"/>
    </location>
</feature>
<accession>A0A1Q9EB09</accession>
<evidence type="ECO:0000256" key="2">
    <source>
        <dbReference type="ARBA" id="ARBA00023043"/>
    </source>
</evidence>
<dbReference type="PROSITE" id="PS50088">
    <property type="entry name" value="ANK_REPEAT"/>
    <property type="match status" value="2"/>
</dbReference>
<gene>
    <name evidence="4" type="primary">ankrd52</name>
    <name evidence="4" type="ORF">AK812_SmicGene12257</name>
</gene>
<dbReference type="PANTHER" id="PTHR24198:SF194">
    <property type="entry name" value="INVERSIN-A"/>
    <property type="match status" value="1"/>
</dbReference>
<keyword evidence="2 3" id="KW-0040">ANK repeat</keyword>
<dbReference type="PANTHER" id="PTHR24198">
    <property type="entry name" value="ANKYRIN REPEAT AND PROTEIN KINASE DOMAIN-CONTAINING PROTEIN"/>
    <property type="match status" value="1"/>
</dbReference>
<comment type="caution">
    <text evidence="4">The sequence shown here is derived from an EMBL/GenBank/DDBJ whole genome shotgun (WGS) entry which is preliminary data.</text>
</comment>
<evidence type="ECO:0000256" key="3">
    <source>
        <dbReference type="PROSITE-ProRule" id="PRU00023"/>
    </source>
</evidence>
<dbReference type="OrthoDB" id="418952at2759"/>
<dbReference type="OMA" id="AFVSHEW"/>
<dbReference type="InterPro" id="IPR002110">
    <property type="entry name" value="Ankyrin_rpt"/>
</dbReference>
<name>A0A1Q9EB09_SYMMI</name>
<dbReference type="SMART" id="SM00248">
    <property type="entry name" value="ANK"/>
    <property type="match status" value="4"/>
</dbReference>